<evidence type="ECO:0000313" key="3">
    <source>
        <dbReference type="EMBL" id="RNF85280.1"/>
    </source>
</evidence>
<reference evidence="3 4" key="1">
    <citation type="submission" date="2018-11" db="EMBL/GenBank/DDBJ databases">
        <title>Lysobacter cryohumiis sp. nov., isolated from soil in the Tianshan Mountains, Xinjiang, China.</title>
        <authorList>
            <person name="Luo Y."/>
            <person name="Sheng H."/>
        </authorList>
    </citation>
    <scope>NUCLEOTIDE SEQUENCE [LARGE SCALE GENOMIC DNA]</scope>
    <source>
        <strain evidence="3 4">ZS60</strain>
    </source>
</reference>
<feature type="domain" description="DUF3298" evidence="2">
    <location>
        <begin position="216"/>
        <end position="255"/>
    </location>
</feature>
<dbReference type="InterPro" id="IPR037126">
    <property type="entry name" value="PdaC/RsiV-like_sf"/>
</dbReference>
<evidence type="ECO:0000313" key="4">
    <source>
        <dbReference type="Proteomes" id="UP000267049"/>
    </source>
</evidence>
<accession>A0A3M8T2C3</accession>
<gene>
    <name evidence="3" type="ORF">EER27_05820</name>
</gene>
<dbReference type="RefSeq" id="WP_123087066.1">
    <property type="nucleotide sequence ID" value="NZ_RIBS01000002.1"/>
</dbReference>
<organism evidence="3 4">
    <name type="scientific">Montanilutibacter psychrotolerans</name>
    <dbReference type="NCBI Taxonomy" id="1327343"/>
    <lineage>
        <taxon>Bacteria</taxon>
        <taxon>Pseudomonadati</taxon>
        <taxon>Pseudomonadota</taxon>
        <taxon>Gammaproteobacteria</taxon>
        <taxon>Lysobacterales</taxon>
        <taxon>Lysobacteraceae</taxon>
        <taxon>Montanilutibacter</taxon>
    </lineage>
</organism>
<feature type="compositionally biased region" description="Low complexity" evidence="1">
    <location>
        <begin position="29"/>
        <end position="39"/>
    </location>
</feature>
<feature type="region of interest" description="Disordered" evidence="1">
    <location>
        <begin position="21"/>
        <end position="42"/>
    </location>
</feature>
<comment type="caution">
    <text evidence="3">The sequence shown here is derived from an EMBL/GenBank/DDBJ whole genome shotgun (WGS) entry which is preliminary data.</text>
</comment>
<dbReference type="AlphaFoldDB" id="A0A3M8T2C3"/>
<dbReference type="EMBL" id="RIBS01000002">
    <property type="protein sequence ID" value="RNF85280.1"/>
    <property type="molecule type" value="Genomic_DNA"/>
</dbReference>
<proteinExistence type="predicted"/>
<dbReference type="PROSITE" id="PS51257">
    <property type="entry name" value="PROKAR_LIPOPROTEIN"/>
    <property type="match status" value="1"/>
</dbReference>
<dbReference type="InterPro" id="IPR021729">
    <property type="entry name" value="DUF3298"/>
</dbReference>
<sequence>MRRLLIPSLLVLSLVACDRGQPPAPPATSTPAPDASTGPAAPPVAEVKLTDVVETTPDYVIGITYPPNASRYPGLAAELKAYADAARGELMQALPGRAQSDSGAMYELSLTFSELYATPELVAVAADGDTYTGGAHGNPLIARFVWLPQQGKALKASDLVTSEAGWKAIAGYVREQLHTALSQRVDADDLPPAERADVIKSAGKMIDEGTDASPENFAQFEPLAGAGGKLRGLRFVFAPYQVGPYSDGTQHVEVPAAVLLPHVAPQYRGLFAAN</sequence>
<protein>
    <submittedName>
        <fullName evidence="3">DUF3298 domain-containing protein</fullName>
    </submittedName>
</protein>
<keyword evidence="4" id="KW-1185">Reference proteome</keyword>
<dbReference type="Proteomes" id="UP000267049">
    <property type="component" value="Unassembled WGS sequence"/>
</dbReference>
<name>A0A3M8T2C3_9GAMM</name>
<dbReference type="Gene3D" id="3.30.565.40">
    <property type="entry name" value="Fervidobacterium nodosum Rt17-B1 like"/>
    <property type="match status" value="1"/>
</dbReference>
<evidence type="ECO:0000256" key="1">
    <source>
        <dbReference type="SAM" id="MobiDB-lite"/>
    </source>
</evidence>
<evidence type="ECO:0000259" key="2">
    <source>
        <dbReference type="Pfam" id="PF11738"/>
    </source>
</evidence>
<dbReference type="Gene3D" id="3.90.640.20">
    <property type="entry name" value="Heat-shock cognate protein, ATPase"/>
    <property type="match status" value="1"/>
</dbReference>
<dbReference type="OrthoDB" id="5637at2"/>
<dbReference type="Pfam" id="PF11738">
    <property type="entry name" value="DUF3298"/>
    <property type="match status" value="1"/>
</dbReference>